<sequence length="320" mass="36752">MASIPPNEPDNPYELGGTRHIGISDTEWEGHLDEWFYAHPGFRRQTYIADHQPADGQFEVLWKEIMGVKRLIMDEQTNHGPMSLLANVRPVQASLGDVVKQAGPIKNAVCLGLGSIEYRHPWDYNHNFVQQCGMFFALCQMIEEKQNMQLGTLPVVFQEPRFEIEDRFILEKIGRQIIVEAPEANNHMDVQSFVHAPHFPGNLLFDIILRPGREPELLYTNTFHGGDLGCIGWNITDSYLNKVYYTKDTTLNAEAIDLYNKACRFLATHEGIVYWGVYAHEYRYPRLARILKAAFSRSSFYLRKRDAMTLDLLMARIATA</sequence>
<name>A0A9N8JW73_9PEZI</name>
<proteinExistence type="predicted"/>
<feature type="domain" description="SRR1-like" evidence="1">
    <location>
        <begin position="95"/>
        <end position="229"/>
    </location>
</feature>
<dbReference type="Pfam" id="PF07985">
    <property type="entry name" value="SRR1"/>
    <property type="match status" value="1"/>
</dbReference>
<dbReference type="EMBL" id="CAIJEN010000014">
    <property type="protein sequence ID" value="CAD0094140.1"/>
    <property type="molecule type" value="Genomic_DNA"/>
</dbReference>
<evidence type="ECO:0000259" key="1">
    <source>
        <dbReference type="Pfam" id="PF07985"/>
    </source>
</evidence>
<dbReference type="AlphaFoldDB" id="A0A9N8JW73"/>
<keyword evidence="3" id="KW-1185">Reference proteome</keyword>
<evidence type="ECO:0000313" key="2">
    <source>
        <dbReference type="EMBL" id="CAD0094140.1"/>
    </source>
</evidence>
<dbReference type="InterPro" id="IPR012942">
    <property type="entry name" value="SRR1-like"/>
</dbReference>
<organism evidence="2 3">
    <name type="scientific">Aureobasidium vineae</name>
    <dbReference type="NCBI Taxonomy" id="2773715"/>
    <lineage>
        <taxon>Eukaryota</taxon>
        <taxon>Fungi</taxon>
        <taxon>Dikarya</taxon>
        <taxon>Ascomycota</taxon>
        <taxon>Pezizomycotina</taxon>
        <taxon>Dothideomycetes</taxon>
        <taxon>Dothideomycetidae</taxon>
        <taxon>Dothideales</taxon>
        <taxon>Saccotheciaceae</taxon>
        <taxon>Aureobasidium</taxon>
    </lineage>
</organism>
<comment type="caution">
    <text evidence="2">The sequence shown here is derived from an EMBL/GenBank/DDBJ whole genome shotgun (WGS) entry which is preliminary data.</text>
</comment>
<gene>
    <name evidence="2" type="ORF">AWRI4619_LOCUS8238</name>
</gene>
<protein>
    <recommendedName>
        <fullName evidence="1">SRR1-like domain-containing protein</fullName>
    </recommendedName>
</protein>
<evidence type="ECO:0000313" key="3">
    <source>
        <dbReference type="Proteomes" id="UP000716446"/>
    </source>
</evidence>
<reference evidence="2" key="1">
    <citation type="submission" date="2020-06" db="EMBL/GenBank/DDBJ databases">
        <authorList>
            <person name="Onetto C."/>
        </authorList>
    </citation>
    <scope>NUCLEOTIDE SEQUENCE</scope>
</reference>
<dbReference type="Proteomes" id="UP000716446">
    <property type="component" value="Unassembled WGS sequence"/>
</dbReference>
<accession>A0A9N8JW73</accession>